<name>A0ABD7MV77_CORUL</name>
<gene>
    <name evidence="2" type="ORF">NCTC7908_01942</name>
</gene>
<keyword evidence="1" id="KW-0812">Transmembrane</keyword>
<organism evidence="2 3">
    <name type="scientific">Corynebacterium ulcerans</name>
    <dbReference type="NCBI Taxonomy" id="65058"/>
    <lineage>
        <taxon>Bacteria</taxon>
        <taxon>Bacillati</taxon>
        <taxon>Actinomycetota</taxon>
        <taxon>Actinomycetes</taxon>
        <taxon>Mycobacteriales</taxon>
        <taxon>Corynebacteriaceae</taxon>
        <taxon>Corynebacterium</taxon>
    </lineage>
</organism>
<keyword evidence="1" id="KW-0472">Membrane</keyword>
<keyword evidence="1" id="KW-1133">Transmembrane helix</keyword>
<evidence type="ECO:0000313" key="3">
    <source>
        <dbReference type="Proteomes" id="UP000248741"/>
    </source>
</evidence>
<feature type="transmembrane region" description="Helical" evidence="1">
    <location>
        <begin position="12"/>
        <end position="34"/>
    </location>
</feature>
<evidence type="ECO:0000313" key="2">
    <source>
        <dbReference type="EMBL" id="SQG52832.1"/>
    </source>
</evidence>
<sequence>MDAVREERRSLWAKSASILLSIFTIAFPYIFPSIFPEGTMPYYIITMPLGIVAGIFAYRIRSWWLIVLAIVAGLSPLLFAWMLWFSINLINLITDVHLSS</sequence>
<dbReference type="AlphaFoldDB" id="A0ABD7MV77"/>
<dbReference type="Proteomes" id="UP000248741">
    <property type="component" value="Chromosome 1"/>
</dbReference>
<dbReference type="EMBL" id="LS483400">
    <property type="protein sequence ID" value="SQG52832.1"/>
    <property type="molecule type" value="Genomic_DNA"/>
</dbReference>
<evidence type="ECO:0000256" key="1">
    <source>
        <dbReference type="SAM" id="Phobius"/>
    </source>
</evidence>
<feature type="transmembrane region" description="Helical" evidence="1">
    <location>
        <begin position="65"/>
        <end position="87"/>
    </location>
</feature>
<reference evidence="2 3" key="1">
    <citation type="submission" date="2018-06" db="EMBL/GenBank/DDBJ databases">
        <authorList>
            <consortium name="Pathogen Informatics"/>
            <person name="Doyle S."/>
        </authorList>
    </citation>
    <scope>NUCLEOTIDE SEQUENCE [LARGE SCALE GENOMIC DNA]</scope>
    <source>
        <strain evidence="2 3">NCTC7908</strain>
    </source>
</reference>
<proteinExistence type="predicted"/>
<dbReference type="RefSeq" id="WP_095075821.1">
    <property type="nucleotide sequence ID" value="NZ_LS483416.1"/>
</dbReference>
<protein>
    <submittedName>
        <fullName evidence="2">Uncharacterized protein</fullName>
    </submittedName>
</protein>
<feature type="transmembrane region" description="Helical" evidence="1">
    <location>
        <begin position="40"/>
        <end position="58"/>
    </location>
</feature>
<accession>A0ABD7MV77</accession>